<evidence type="ECO:0000256" key="5">
    <source>
        <dbReference type="ARBA" id="ARBA00023242"/>
    </source>
</evidence>
<gene>
    <name evidence="8" type="ORF">DASB73_009030</name>
</gene>
<keyword evidence="9" id="KW-1185">Reference proteome</keyword>
<name>A0AAV5REG9_STABA</name>
<reference evidence="8 9" key="1">
    <citation type="journal article" date="2023" name="Elife">
        <title>Identification of key yeast species and microbe-microbe interactions impacting larval growth of Drosophila in the wild.</title>
        <authorList>
            <person name="Mure A."/>
            <person name="Sugiura Y."/>
            <person name="Maeda R."/>
            <person name="Honda K."/>
            <person name="Sakurai N."/>
            <person name="Takahashi Y."/>
            <person name="Watada M."/>
            <person name="Katoh T."/>
            <person name="Gotoh A."/>
            <person name="Gotoh Y."/>
            <person name="Taniguchi I."/>
            <person name="Nakamura K."/>
            <person name="Hayashi T."/>
            <person name="Katayama T."/>
            <person name="Uemura T."/>
            <person name="Hattori Y."/>
        </authorList>
    </citation>
    <scope>NUCLEOTIDE SEQUENCE [LARGE SCALE GENOMIC DNA]</scope>
    <source>
        <strain evidence="8 9">SB-73</strain>
    </source>
</reference>
<comment type="subunit">
    <text evidence="6">Component of the ribosomal small subunit (SSU) processome.</text>
</comment>
<dbReference type="PANTHER" id="PTHR12838">
    <property type="entry name" value="U3 SMALL NUCLEOLAR RNA-ASSOCIATED PROTEIN 11"/>
    <property type="match status" value="1"/>
</dbReference>
<dbReference type="AlphaFoldDB" id="A0AAV5REG9"/>
<dbReference type="EMBL" id="BTGC01000003">
    <property type="protein sequence ID" value="GMM49945.1"/>
    <property type="molecule type" value="Genomic_DNA"/>
</dbReference>
<keyword evidence="4 6" id="KW-0698">rRNA processing</keyword>
<evidence type="ECO:0000256" key="4">
    <source>
        <dbReference type="ARBA" id="ARBA00022552"/>
    </source>
</evidence>
<keyword evidence="5 6" id="KW-0539">Nucleus</keyword>
<accession>A0AAV5REG9</accession>
<evidence type="ECO:0000256" key="2">
    <source>
        <dbReference type="ARBA" id="ARBA00004604"/>
    </source>
</evidence>
<organism evidence="8 9">
    <name type="scientific">Starmerella bacillaris</name>
    <name type="common">Yeast</name>
    <name type="synonym">Candida zemplinina</name>
    <dbReference type="NCBI Taxonomy" id="1247836"/>
    <lineage>
        <taxon>Eukaryota</taxon>
        <taxon>Fungi</taxon>
        <taxon>Dikarya</taxon>
        <taxon>Ascomycota</taxon>
        <taxon>Saccharomycotina</taxon>
        <taxon>Dipodascomycetes</taxon>
        <taxon>Dipodascales</taxon>
        <taxon>Trichomonascaceae</taxon>
        <taxon>Starmerella</taxon>
    </lineage>
</organism>
<evidence type="ECO:0000313" key="8">
    <source>
        <dbReference type="EMBL" id="GMM49945.1"/>
    </source>
</evidence>
<sequence length="214" mass="25226">MFKPNNVGKKHLERRQPTERKRWGLLEKKKDYKQRAEDYHKKQAHLALLRSKAAAHNEDEFDYGMIRGRTRDGVLVKERETSKVLSNDAVKLMKTQDEGYIRTLENQERKYIERAKNQILFDNSGMHKKFSDAGEATVISNKPSKSTVKPSEEDTLKKLSDLKELKRRVARQRELSLLRQEVDLQRELMKKGSCVKKVDNEGRVSYKWLNVRKR</sequence>
<dbReference type="InterPro" id="IPR007144">
    <property type="entry name" value="SSU_processome_Utp11"/>
</dbReference>
<evidence type="ECO:0000256" key="3">
    <source>
        <dbReference type="ARBA" id="ARBA00008105"/>
    </source>
</evidence>
<evidence type="ECO:0000256" key="6">
    <source>
        <dbReference type="PIRNR" id="PIRNR015952"/>
    </source>
</evidence>
<dbReference type="GO" id="GO:0006364">
    <property type="term" value="P:rRNA processing"/>
    <property type="evidence" value="ECO:0007669"/>
    <property type="project" value="UniProtKB-UniRule"/>
</dbReference>
<dbReference type="PIRSF" id="PIRSF015952">
    <property type="entry name" value="U3snoRNP11"/>
    <property type="match status" value="1"/>
</dbReference>
<dbReference type="GO" id="GO:0032040">
    <property type="term" value="C:small-subunit processome"/>
    <property type="evidence" value="ECO:0007669"/>
    <property type="project" value="UniProtKB-UniRule"/>
</dbReference>
<evidence type="ECO:0000313" key="9">
    <source>
        <dbReference type="Proteomes" id="UP001362899"/>
    </source>
</evidence>
<dbReference type="Pfam" id="PF03998">
    <property type="entry name" value="Utp11"/>
    <property type="match status" value="1"/>
</dbReference>
<feature type="region of interest" description="Disordered" evidence="7">
    <location>
        <begin position="1"/>
        <end position="27"/>
    </location>
</feature>
<protein>
    <recommendedName>
        <fullName evidence="6">U3 small nucleolar RNA-associated protein 11</fullName>
        <shortName evidence="6">U3 snoRNA-associated protein 11</shortName>
    </recommendedName>
</protein>
<feature type="compositionally biased region" description="Basic and acidic residues" evidence="7">
    <location>
        <begin position="14"/>
        <end position="27"/>
    </location>
</feature>
<comment type="similarity">
    <text evidence="3 6">Belongs to the UTP11 family.</text>
</comment>
<proteinExistence type="inferred from homology"/>
<comment type="caution">
    <text evidence="8">The sequence shown here is derived from an EMBL/GenBank/DDBJ whole genome shotgun (WGS) entry which is preliminary data.</text>
</comment>
<comment type="subcellular location">
    <subcellularLocation>
        <location evidence="2 6">Nucleus</location>
        <location evidence="2 6">Nucleolus</location>
    </subcellularLocation>
</comment>
<dbReference type="PANTHER" id="PTHR12838:SF0">
    <property type="entry name" value="U3 SMALL NUCLEOLAR RNA-ASSOCIATED PROTEIN 11-RELATED"/>
    <property type="match status" value="1"/>
</dbReference>
<comment type="function">
    <text evidence="1 6">Involved in nucleolar processing of pre-18S ribosomal RNA.</text>
</comment>
<evidence type="ECO:0000256" key="7">
    <source>
        <dbReference type="SAM" id="MobiDB-lite"/>
    </source>
</evidence>
<dbReference type="Proteomes" id="UP001362899">
    <property type="component" value="Unassembled WGS sequence"/>
</dbReference>
<evidence type="ECO:0000256" key="1">
    <source>
        <dbReference type="ARBA" id="ARBA00004099"/>
    </source>
</evidence>